<gene>
    <name evidence="1" type="primary">Acey_s0023.g807</name>
    <name evidence="1" type="ORF">Y032_0023g807</name>
</gene>
<evidence type="ECO:0000313" key="1">
    <source>
        <dbReference type="EMBL" id="EYC19969.1"/>
    </source>
</evidence>
<dbReference type="EMBL" id="JARK01001359">
    <property type="protein sequence ID" value="EYC19969.1"/>
    <property type="molecule type" value="Genomic_DNA"/>
</dbReference>
<sequence>MMMAATISRNFSSPGHNSSDGDLIATRVSYLPAMQTSQKLPWSFHAHSFSEAIRDQISRGIAWRPNR</sequence>
<protein>
    <submittedName>
        <fullName evidence="1">Uncharacterized protein</fullName>
    </submittedName>
</protein>
<name>A0A016UX20_9BILA</name>
<organism evidence="1 2">
    <name type="scientific">Ancylostoma ceylanicum</name>
    <dbReference type="NCBI Taxonomy" id="53326"/>
    <lineage>
        <taxon>Eukaryota</taxon>
        <taxon>Metazoa</taxon>
        <taxon>Ecdysozoa</taxon>
        <taxon>Nematoda</taxon>
        <taxon>Chromadorea</taxon>
        <taxon>Rhabditida</taxon>
        <taxon>Rhabditina</taxon>
        <taxon>Rhabditomorpha</taxon>
        <taxon>Strongyloidea</taxon>
        <taxon>Ancylostomatidae</taxon>
        <taxon>Ancylostomatinae</taxon>
        <taxon>Ancylostoma</taxon>
    </lineage>
</organism>
<evidence type="ECO:0000313" key="2">
    <source>
        <dbReference type="Proteomes" id="UP000024635"/>
    </source>
</evidence>
<dbReference type="AlphaFoldDB" id="A0A016UX20"/>
<comment type="caution">
    <text evidence="1">The sequence shown here is derived from an EMBL/GenBank/DDBJ whole genome shotgun (WGS) entry which is preliminary data.</text>
</comment>
<accession>A0A016UX20</accession>
<keyword evidence="2" id="KW-1185">Reference proteome</keyword>
<dbReference type="Proteomes" id="UP000024635">
    <property type="component" value="Unassembled WGS sequence"/>
</dbReference>
<proteinExistence type="predicted"/>
<reference evidence="2" key="1">
    <citation type="journal article" date="2015" name="Nat. Genet.">
        <title>The genome and transcriptome of the zoonotic hookworm Ancylostoma ceylanicum identify infection-specific gene families.</title>
        <authorList>
            <person name="Schwarz E.M."/>
            <person name="Hu Y."/>
            <person name="Antoshechkin I."/>
            <person name="Miller M.M."/>
            <person name="Sternberg P.W."/>
            <person name="Aroian R.V."/>
        </authorList>
    </citation>
    <scope>NUCLEOTIDE SEQUENCE</scope>
    <source>
        <strain evidence="2">HY135</strain>
    </source>
</reference>